<dbReference type="Pfam" id="PF00431">
    <property type="entry name" value="CUB"/>
    <property type="match status" value="2"/>
</dbReference>
<protein>
    <recommendedName>
        <fullName evidence="14">Metalloendopeptidase</fullName>
        <ecNumber evidence="14">3.4.24.-</ecNumber>
    </recommendedName>
</protein>
<dbReference type="CDD" id="cd04281">
    <property type="entry name" value="ZnMc_BMP1_TLD"/>
    <property type="match status" value="1"/>
</dbReference>
<feature type="domain" description="CUB" evidence="16">
    <location>
        <begin position="450"/>
        <end position="515"/>
    </location>
</feature>
<dbReference type="CDD" id="cd00041">
    <property type="entry name" value="CUB"/>
    <property type="match status" value="2"/>
</dbReference>
<keyword evidence="20" id="KW-1185">Reference proteome</keyword>
<dbReference type="InterPro" id="IPR000152">
    <property type="entry name" value="EGF-type_Asp/Asn_hydroxyl_site"/>
</dbReference>
<feature type="disulfide bond" evidence="13">
    <location>
        <begin position="313"/>
        <end position="314"/>
    </location>
</feature>
<evidence type="ECO:0000256" key="11">
    <source>
        <dbReference type="PROSITE-ProRule" id="PRU00059"/>
    </source>
</evidence>
<comment type="caution">
    <text evidence="19">The sequence shown here is derived from an EMBL/GenBank/DDBJ whole genome shotgun (WGS) entry which is preliminary data.</text>
</comment>
<dbReference type="PROSITE" id="PS51864">
    <property type="entry name" value="ASTACIN"/>
    <property type="match status" value="1"/>
</dbReference>
<evidence type="ECO:0000256" key="8">
    <source>
        <dbReference type="ARBA" id="ARBA00023049"/>
    </source>
</evidence>
<evidence type="ECO:0000313" key="20">
    <source>
        <dbReference type="Proteomes" id="UP001153148"/>
    </source>
</evidence>
<dbReference type="PIRSF" id="PIRSF001199">
    <property type="entry name" value="BMP_1/tolloid-like"/>
    <property type="match status" value="1"/>
</dbReference>
<feature type="active site" evidence="13">
    <location>
        <position position="342"/>
    </location>
</feature>
<evidence type="ECO:0000256" key="12">
    <source>
        <dbReference type="PROSITE-ProRule" id="PRU00076"/>
    </source>
</evidence>
<feature type="binding site" evidence="13">
    <location>
        <position position="341"/>
    </location>
    <ligand>
        <name>Zn(2+)</name>
        <dbReference type="ChEBI" id="CHEBI:29105"/>
        <note>catalytic</note>
    </ligand>
</feature>
<dbReference type="SUPFAM" id="SSF57196">
    <property type="entry name" value="EGF/Laminin"/>
    <property type="match status" value="1"/>
</dbReference>
<evidence type="ECO:0000256" key="9">
    <source>
        <dbReference type="ARBA" id="ARBA00023157"/>
    </source>
</evidence>
<feature type="compositionally biased region" description="Low complexity" evidence="15">
    <location>
        <begin position="109"/>
        <end position="123"/>
    </location>
</feature>
<feature type="domain" description="Peptidase M12A" evidence="18">
    <location>
        <begin position="247"/>
        <end position="448"/>
    </location>
</feature>
<dbReference type="InterPro" id="IPR015446">
    <property type="entry name" value="BMP_1/tolloid-like"/>
</dbReference>
<dbReference type="InterPro" id="IPR035914">
    <property type="entry name" value="Sperma_CUB_dom_sf"/>
</dbReference>
<dbReference type="PROSITE" id="PS01186">
    <property type="entry name" value="EGF_2"/>
    <property type="match status" value="1"/>
</dbReference>
<dbReference type="Gene3D" id="3.40.390.10">
    <property type="entry name" value="Collagenase (Catalytic Domain)"/>
    <property type="match status" value="1"/>
</dbReference>
<dbReference type="InterPro" id="IPR024079">
    <property type="entry name" value="MetalloPept_cat_dom_sf"/>
</dbReference>
<dbReference type="InterPro" id="IPR000742">
    <property type="entry name" value="EGF"/>
</dbReference>
<feature type="domain" description="CUB" evidence="16">
    <location>
        <begin position="526"/>
        <end position="630"/>
    </location>
</feature>
<name>A0ABN7NSL0_TIMPD</name>
<keyword evidence="10" id="KW-0325">Glycoprotein</keyword>
<evidence type="ECO:0000256" key="3">
    <source>
        <dbReference type="ARBA" id="ARBA00022723"/>
    </source>
</evidence>
<dbReference type="Gene3D" id="2.60.120.290">
    <property type="entry name" value="Spermadhesin, CUB domain"/>
    <property type="match status" value="3"/>
</dbReference>
<evidence type="ECO:0000256" key="5">
    <source>
        <dbReference type="ARBA" id="ARBA00022737"/>
    </source>
</evidence>
<gene>
    <name evidence="19" type="ORF">TPAB3V08_LOCUS4802</name>
</gene>
<keyword evidence="6 13" id="KW-0378">Hydrolase</keyword>
<dbReference type="Proteomes" id="UP001153148">
    <property type="component" value="Unassembled WGS sequence"/>
</dbReference>
<evidence type="ECO:0000313" key="19">
    <source>
        <dbReference type="EMBL" id="CAG2057827.1"/>
    </source>
</evidence>
<feature type="compositionally biased region" description="Basic and acidic residues" evidence="15">
    <location>
        <begin position="196"/>
        <end position="205"/>
    </location>
</feature>
<dbReference type="SUPFAM" id="SSF55486">
    <property type="entry name" value="Metalloproteases ('zincins'), catalytic domain"/>
    <property type="match status" value="1"/>
</dbReference>
<sequence>MPAEHYIRVIRLVSPLQEDILNVRGTKEMFPLCSNQVEEEGLLEIQVARQRELVQRQKMDNKVSKTTGIDKMDAKQMRRRRSYRSRRSSHKFESEESINDLAVDGFAESTQKQSLPLLTSSTKTTDKEDPVNNSRHNKQRSEKTKQKTRGNKRQKNAEDRPKKSRYPKKYNSKPRVQFQKRLNRFLAEAEELRLTLHEQDGESRKSRTNSRGSTNDIPPDRSKTIFLGQHPTSHELETGTLRRATRAATARKERVWDFGVIPYEIDGNFSGAHKALFKQAMRHWENFTCVKFVERVVHEHPNYILFTERPCGCCSFVGKRGNGPQAISIGKNCDKFGIVVHELGHVVGFWHEHTRPDRDDHVQIVRDNIMTGQEYNFNKLTEEEVHSLGLDYDYDSIMHYARNTFSKGTYLDTILPRDTTGKKRPEIGQRIRLSEGDVSQTNLLYKCPRCGRTHQEHSAVISSPGYPLTSSSVGGDRCEWHITATHGERIVLNITDMDIVSSERCHLNYLEVRDGYWRKSRLIAVCGGELSAEENGNLESPNYPDDYQPNKECVWKLTAPDDYQVENHDNCVYDNVEIRDGHSPDSPLIGTFCGYKVPSDIRSTKNKLFVKFVSDGSVQKAGFSAIFMKEFDECALESHGCEQKCINTLGGYECACEIGYELHSDGKHCEDACGGVFDVPNGTITSPSFPEFYPGSKNCVWEIIAPPQYRITLNFTHFDLEGNNVSSALSSVYIWKLLT</sequence>
<dbReference type="InterPro" id="IPR006026">
    <property type="entry name" value="Peptidase_Metallo"/>
</dbReference>
<proteinExistence type="predicted"/>
<evidence type="ECO:0000256" key="6">
    <source>
        <dbReference type="ARBA" id="ARBA00022801"/>
    </source>
</evidence>
<feature type="compositionally biased region" description="Basic residues" evidence="15">
    <location>
        <begin position="162"/>
        <end position="172"/>
    </location>
</feature>
<dbReference type="PANTHER" id="PTHR10127:SF861">
    <property type="entry name" value="DORSAL-VENTRAL PATTERNING PROTEIN TOLLOID-RELATED"/>
    <property type="match status" value="1"/>
</dbReference>
<dbReference type="EC" id="3.4.24.-" evidence="14"/>
<dbReference type="Pfam" id="PF01400">
    <property type="entry name" value="Astacin"/>
    <property type="match status" value="1"/>
</dbReference>
<keyword evidence="9 11" id="KW-1015">Disulfide bond</keyword>
<feature type="compositionally biased region" description="Basic residues" evidence="15">
    <location>
        <begin position="77"/>
        <end position="89"/>
    </location>
</feature>
<evidence type="ECO:0000256" key="2">
    <source>
        <dbReference type="ARBA" id="ARBA00022670"/>
    </source>
</evidence>
<organism evidence="19 20">
    <name type="scientific">Timema podura</name>
    <name type="common">Walking stick</name>
    <dbReference type="NCBI Taxonomy" id="61482"/>
    <lineage>
        <taxon>Eukaryota</taxon>
        <taxon>Metazoa</taxon>
        <taxon>Ecdysozoa</taxon>
        <taxon>Arthropoda</taxon>
        <taxon>Hexapoda</taxon>
        <taxon>Insecta</taxon>
        <taxon>Pterygota</taxon>
        <taxon>Neoptera</taxon>
        <taxon>Polyneoptera</taxon>
        <taxon>Phasmatodea</taxon>
        <taxon>Timematodea</taxon>
        <taxon>Timematoidea</taxon>
        <taxon>Timematidae</taxon>
        <taxon>Timema</taxon>
    </lineage>
</organism>
<dbReference type="SMART" id="SM00235">
    <property type="entry name" value="ZnMc"/>
    <property type="match status" value="1"/>
</dbReference>
<dbReference type="EMBL" id="CAJPIN010006115">
    <property type="protein sequence ID" value="CAG2057827.1"/>
    <property type="molecule type" value="Genomic_DNA"/>
</dbReference>
<evidence type="ECO:0000259" key="17">
    <source>
        <dbReference type="PROSITE" id="PS50026"/>
    </source>
</evidence>
<feature type="disulfide bond" evidence="11">
    <location>
        <begin position="526"/>
        <end position="553"/>
    </location>
</feature>
<feature type="binding site" evidence="13">
    <location>
        <position position="351"/>
    </location>
    <ligand>
        <name>Zn(2+)</name>
        <dbReference type="ChEBI" id="CHEBI:29105"/>
        <note>catalytic</note>
    </ligand>
</feature>
<dbReference type="InterPro" id="IPR001881">
    <property type="entry name" value="EGF-like_Ca-bd_dom"/>
</dbReference>
<dbReference type="Pfam" id="PF14670">
    <property type="entry name" value="FXa_inhibition"/>
    <property type="match status" value="1"/>
</dbReference>
<keyword evidence="7 13" id="KW-0862">Zinc</keyword>
<reference evidence="19" key="1">
    <citation type="submission" date="2021-03" db="EMBL/GenBank/DDBJ databases">
        <authorList>
            <person name="Tran Van P."/>
        </authorList>
    </citation>
    <scope>NUCLEOTIDE SEQUENCE</scope>
</reference>
<keyword evidence="2 13" id="KW-0645">Protease</keyword>
<feature type="region of interest" description="Disordered" evidence="15">
    <location>
        <begin position="109"/>
        <end position="178"/>
    </location>
</feature>
<dbReference type="PROSITE" id="PS01187">
    <property type="entry name" value="EGF_CA"/>
    <property type="match status" value="1"/>
</dbReference>
<feature type="domain" description="EGF-like" evidence="17">
    <location>
        <begin position="630"/>
        <end position="670"/>
    </location>
</feature>
<dbReference type="PANTHER" id="PTHR10127">
    <property type="entry name" value="DISCOIDIN, CUB, EGF, LAMININ , AND ZINC METALLOPROTEASE DOMAIN CONTAINING"/>
    <property type="match status" value="1"/>
</dbReference>
<feature type="compositionally biased region" description="Basic and acidic residues" evidence="15">
    <location>
        <begin position="58"/>
        <end position="76"/>
    </location>
</feature>
<comment type="cofactor">
    <cofactor evidence="13 14">
        <name>Zn(2+)</name>
        <dbReference type="ChEBI" id="CHEBI:29105"/>
    </cofactor>
    <text evidence="13 14">Binds 1 zinc ion per subunit.</text>
</comment>
<feature type="binding site" evidence="13">
    <location>
        <position position="345"/>
    </location>
    <ligand>
        <name>Zn(2+)</name>
        <dbReference type="ChEBI" id="CHEBI:29105"/>
        <note>catalytic</note>
    </ligand>
</feature>
<dbReference type="Gene3D" id="2.10.25.10">
    <property type="entry name" value="Laminin"/>
    <property type="match status" value="1"/>
</dbReference>
<feature type="domain" description="CUB" evidence="16">
    <location>
        <begin position="673"/>
        <end position="739"/>
    </location>
</feature>
<keyword evidence="5" id="KW-0677">Repeat</keyword>
<evidence type="ECO:0000256" key="1">
    <source>
        <dbReference type="ARBA" id="ARBA00022536"/>
    </source>
</evidence>
<comment type="caution">
    <text evidence="12">Lacks conserved residue(s) required for the propagation of feature annotation.</text>
</comment>
<evidence type="ECO:0000259" key="16">
    <source>
        <dbReference type="PROSITE" id="PS01180"/>
    </source>
</evidence>
<dbReference type="SMART" id="SM00179">
    <property type="entry name" value="EGF_CA"/>
    <property type="match status" value="1"/>
</dbReference>
<evidence type="ECO:0000256" key="7">
    <source>
        <dbReference type="ARBA" id="ARBA00022833"/>
    </source>
</evidence>
<dbReference type="InterPro" id="IPR000859">
    <property type="entry name" value="CUB_dom"/>
</dbReference>
<keyword evidence="8 13" id="KW-0482">Metalloprotease</keyword>
<evidence type="ECO:0000256" key="4">
    <source>
        <dbReference type="ARBA" id="ARBA00022729"/>
    </source>
</evidence>
<evidence type="ECO:0000256" key="10">
    <source>
        <dbReference type="ARBA" id="ARBA00023180"/>
    </source>
</evidence>
<dbReference type="InterPro" id="IPR018097">
    <property type="entry name" value="EGF_Ca-bd_CS"/>
</dbReference>
<evidence type="ECO:0000256" key="14">
    <source>
        <dbReference type="RuleBase" id="RU361183"/>
    </source>
</evidence>
<feature type="region of interest" description="Disordered" evidence="15">
    <location>
        <begin position="58"/>
        <end position="96"/>
    </location>
</feature>
<dbReference type="PROSITE" id="PS01180">
    <property type="entry name" value="CUB"/>
    <property type="match status" value="3"/>
</dbReference>
<keyword evidence="3 13" id="KW-0479">Metal-binding</keyword>
<keyword evidence="4" id="KW-0732">Signal</keyword>
<feature type="region of interest" description="Disordered" evidence="15">
    <location>
        <begin position="196"/>
        <end position="225"/>
    </location>
</feature>
<accession>A0ABN7NSL0</accession>
<dbReference type="PROSITE" id="PS50026">
    <property type="entry name" value="EGF_3"/>
    <property type="match status" value="1"/>
</dbReference>
<dbReference type="PRINTS" id="PR00480">
    <property type="entry name" value="ASTACIN"/>
</dbReference>
<dbReference type="SMART" id="SM00181">
    <property type="entry name" value="EGF"/>
    <property type="match status" value="1"/>
</dbReference>
<feature type="disulfide bond" evidence="13">
    <location>
        <begin position="311"/>
        <end position="333"/>
    </location>
</feature>
<dbReference type="PROSITE" id="PS00010">
    <property type="entry name" value="ASX_HYDROXYL"/>
    <property type="match status" value="1"/>
</dbReference>
<dbReference type="InterPro" id="IPR034036">
    <property type="entry name" value="ZnMP_TLD/BMP1"/>
</dbReference>
<dbReference type="InterPro" id="IPR001506">
    <property type="entry name" value="Peptidase_M12A"/>
</dbReference>
<dbReference type="SUPFAM" id="SSF49854">
    <property type="entry name" value="Spermadhesin, CUB domain"/>
    <property type="match status" value="3"/>
</dbReference>
<evidence type="ECO:0000256" key="15">
    <source>
        <dbReference type="SAM" id="MobiDB-lite"/>
    </source>
</evidence>
<dbReference type="SMART" id="SM00042">
    <property type="entry name" value="CUB"/>
    <property type="match status" value="3"/>
</dbReference>
<keyword evidence="1 12" id="KW-0245">EGF-like domain</keyword>
<evidence type="ECO:0000259" key="18">
    <source>
        <dbReference type="PROSITE" id="PS51864"/>
    </source>
</evidence>
<evidence type="ECO:0000256" key="13">
    <source>
        <dbReference type="PROSITE-ProRule" id="PRU01211"/>
    </source>
</evidence>